<accession>A0A545AKN4</accession>
<evidence type="ECO:0000256" key="1">
    <source>
        <dbReference type="SAM" id="MobiDB-lite"/>
    </source>
</evidence>
<keyword evidence="4" id="KW-1185">Reference proteome</keyword>
<dbReference type="RefSeq" id="WP_142707586.1">
    <property type="nucleotide sequence ID" value="NZ_VIRS01000021.1"/>
</dbReference>
<dbReference type="EMBL" id="VIRS01000021">
    <property type="protein sequence ID" value="TQS41874.1"/>
    <property type="molecule type" value="Genomic_DNA"/>
</dbReference>
<sequence>MQITVASDPAPGHLNEDFVVVGPDWVVMLDGATPAAGVDSGCTHGVPWLVRRLAAALSGALVLRPEAGLSDVLADAILRTRDEHGDACDLDSPDSPSSTVAILRAGAASYDYLVLADSPVLVDVGEVEPVVINDERSAFLPDYSNATVRKARNHDGGFWVASTVPEAAAHALTGSVPRPDVRSAAVLTDGASRYTDVLGLGTWGDLLAHLRTDGPGSLIRAVRTAEREQLPPESRERSGRRRKGHDDATAAVVIP</sequence>
<comment type="caution">
    <text evidence="3">The sequence shown here is derived from an EMBL/GenBank/DDBJ whole genome shotgun (WGS) entry which is preliminary data.</text>
</comment>
<proteinExistence type="predicted"/>
<evidence type="ECO:0000313" key="3">
    <source>
        <dbReference type="EMBL" id="TQS41874.1"/>
    </source>
</evidence>
<dbReference type="OrthoDB" id="3190646at2"/>
<organism evidence="3 4">
    <name type="scientific">Cryptosporangium phraense</name>
    <dbReference type="NCBI Taxonomy" id="2593070"/>
    <lineage>
        <taxon>Bacteria</taxon>
        <taxon>Bacillati</taxon>
        <taxon>Actinomycetota</taxon>
        <taxon>Actinomycetes</taxon>
        <taxon>Cryptosporangiales</taxon>
        <taxon>Cryptosporangiaceae</taxon>
        <taxon>Cryptosporangium</taxon>
    </lineage>
</organism>
<gene>
    <name evidence="3" type="ORF">FL583_26680</name>
</gene>
<name>A0A545AKN4_9ACTN</name>
<feature type="region of interest" description="Disordered" evidence="1">
    <location>
        <begin position="226"/>
        <end position="255"/>
    </location>
</feature>
<evidence type="ECO:0000259" key="2">
    <source>
        <dbReference type="Pfam" id="PF13672"/>
    </source>
</evidence>
<dbReference type="InParanoid" id="A0A545AKN4"/>
<evidence type="ECO:0000313" key="4">
    <source>
        <dbReference type="Proteomes" id="UP000317982"/>
    </source>
</evidence>
<dbReference type="Pfam" id="PF13672">
    <property type="entry name" value="PP2C_2"/>
    <property type="match status" value="1"/>
</dbReference>
<feature type="compositionally biased region" description="Basic and acidic residues" evidence="1">
    <location>
        <begin position="226"/>
        <end position="237"/>
    </location>
</feature>
<dbReference type="Proteomes" id="UP000317982">
    <property type="component" value="Unassembled WGS sequence"/>
</dbReference>
<reference evidence="3 4" key="1">
    <citation type="submission" date="2019-07" db="EMBL/GenBank/DDBJ databases">
        <title>Cryptosporangium phraense sp. nov., isolated from plant litter.</title>
        <authorList>
            <person name="Suriyachadkun C."/>
        </authorList>
    </citation>
    <scope>NUCLEOTIDE SEQUENCE [LARGE SCALE GENOMIC DNA]</scope>
    <source>
        <strain evidence="3 4">A-T 5661</strain>
    </source>
</reference>
<dbReference type="AlphaFoldDB" id="A0A545AKN4"/>
<dbReference type="InterPro" id="IPR001932">
    <property type="entry name" value="PPM-type_phosphatase-like_dom"/>
</dbReference>
<feature type="domain" description="PPM-type phosphatase" evidence="2">
    <location>
        <begin position="23"/>
        <end position="192"/>
    </location>
</feature>
<protein>
    <recommendedName>
        <fullName evidence="2">PPM-type phosphatase domain-containing protein</fullName>
    </recommendedName>
</protein>